<feature type="non-terminal residue" evidence="1">
    <location>
        <position position="1"/>
    </location>
</feature>
<keyword evidence="2" id="KW-1185">Reference proteome</keyword>
<dbReference type="Proteomes" id="UP000831701">
    <property type="component" value="Chromosome 17"/>
</dbReference>
<evidence type="ECO:0000313" key="1">
    <source>
        <dbReference type="EMBL" id="KAI3359583.1"/>
    </source>
</evidence>
<name>A0ACB8VVG5_9TELE</name>
<sequence length="953" mass="103945">ELRLGARPEARSEFGIPAEHEVNVGQRSWRDRHEESGAKLCVCVVVVVVATRGGGGGGEVGDVGQKWRGGAPRGCSSSSSNPSLQPLRATVPYQLHRGSALLCREGKTADRTTARPPKPTIRRTLSLDAIVGPYLQGQWPKEAESTAVSCVNDKATQDKICDVGSADAEFLGGGDPRKEECGGTQALSVVGQRRAPEGGKYFISSLQELIDHFFLTPESFFSPLCPQVAKLRHQLQKRSRHAPPSAGYELPHHPLPAGHAAGITQTMPLMPLNRLAPRLRRSVEGLNLELEEVFVSEKPDDEHEILDIPDGHRAPVPAQRCSSGSQSEPSPGPLDPSLLSPSQSPCPLDPSLLSPLNSPCPLNPSLLSPSQSPCPMGEPELVDCEAARPSPSTSLPSFALEPPLLQPCSSSPRPSKTCSFQREPPEGCERVRVCEEAMSARQDEPLLQPSCPDPNKVNFTPHGGSAFCPVSLLKPLLPSMDLLFRSLSVSPVTGCPAKDKFKLLSEDASAISGLVTAAIVERDVGVRSTGSGAVSVSIPGLGEDGMAAGKGVGKASSPWDNMRIRFIICFLGVFVCYFYYGILQETITRGDYGQGDQKEKFRFARTLVLIQCIISALFAKILIQFFEGSKPDLTKNWLYGLCSLSYLGAMVSSNSALQYVNYPTQVLGKSCKPIPVMILGVTILRKKYPLAKYLCVLLIVSGVALFLYKPNKSSAVADDHIFGFGEILLLVSLTLDGLTGVAQDHMRARFQTSANHMMLNINLWSTLVLGLAVLWTGEVWEFLSFTERHPSIFYNILLFGLTSALGQTFIFMTVVYFGPLTCSIVTTTRKFFTILGSVLLFGNIMSTMQWVGTILVFLGKKSRKEDYRNCPTIFMKGFSPVCHLQLIPLFIFIGGGATMSLMYLARLGLRNPDVCWDRKNNPEPWNKLAPTDQYKFFTVNMDYSKLKKEGPDF</sequence>
<accession>A0ACB8VVG5</accession>
<organism evidence="1 2">
    <name type="scientific">Scortum barcoo</name>
    <name type="common">barcoo grunter</name>
    <dbReference type="NCBI Taxonomy" id="214431"/>
    <lineage>
        <taxon>Eukaryota</taxon>
        <taxon>Metazoa</taxon>
        <taxon>Chordata</taxon>
        <taxon>Craniata</taxon>
        <taxon>Vertebrata</taxon>
        <taxon>Euteleostomi</taxon>
        <taxon>Actinopterygii</taxon>
        <taxon>Neopterygii</taxon>
        <taxon>Teleostei</taxon>
        <taxon>Neoteleostei</taxon>
        <taxon>Acanthomorphata</taxon>
        <taxon>Eupercaria</taxon>
        <taxon>Centrarchiformes</taxon>
        <taxon>Terapontoidei</taxon>
        <taxon>Terapontidae</taxon>
        <taxon>Scortum</taxon>
    </lineage>
</organism>
<proteinExistence type="predicted"/>
<reference evidence="1" key="1">
    <citation type="submission" date="2022-04" db="EMBL/GenBank/DDBJ databases">
        <title>Jade perch genome.</title>
        <authorList>
            <person name="Chao B."/>
        </authorList>
    </citation>
    <scope>NUCLEOTIDE SEQUENCE</scope>
    <source>
        <strain evidence="1">CB-2022</strain>
    </source>
</reference>
<gene>
    <name evidence="1" type="ORF">L3Q82_013983</name>
</gene>
<protein>
    <submittedName>
        <fullName evidence="1">Uncharacterized protein</fullName>
    </submittedName>
</protein>
<evidence type="ECO:0000313" key="2">
    <source>
        <dbReference type="Proteomes" id="UP000831701"/>
    </source>
</evidence>
<comment type="caution">
    <text evidence="1">The sequence shown here is derived from an EMBL/GenBank/DDBJ whole genome shotgun (WGS) entry which is preliminary data.</text>
</comment>
<dbReference type="EMBL" id="CM041547">
    <property type="protein sequence ID" value="KAI3359583.1"/>
    <property type="molecule type" value="Genomic_DNA"/>
</dbReference>